<dbReference type="Proteomes" id="UP000019113">
    <property type="component" value="Unassembled WGS sequence"/>
</dbReference>
<accession>W1NCS0</accession>
<evidence type="ECO:0000313" key="3">
    <source>
        <dbReference type="EMBL" id="ERL53283.1"/>
    </source>
</evidence>
<dbReference type="Gene3D" id="2.40.160.50">
    <property type="entry name" value="membrane protein fhac: a member of the omp85/tpsb transporter family"/>
    <property type="match status" value="1"/>
</dbReference>
<keyword evidence="2" id="KW-0732">Signal</keyword>
<feature type="chain" id="PRO_5009977518" evidence="2">
    <location>
        <begin position="21"/>
        <end position="371"/>
    </location>
</feature>
<organism evidence="3 4">
    <name type="scientific">Halomonas huangheensis</name>
    <dbReference type="NCBI Taxonomy" id="1178482"/>
    <lineage>
        <taxon>Bacteria</taxon>
        <taxon>Pseudomonadati</taxon>
        <taxon>Pseudomonadota</taxon>
        <taxon>Gammaproteobacteria</taxon>
        <taxon>Oceanospirillales</taxon>
        <taxon>Halomonadaceae</taxon>
        <taxon>Halomonas</taxon>
    </lineage>
</organism>
<reference evidence="3 4" key="1">
    <citation type="submission" date="2013-08" db="EMBL/GenBank/DDBJ databases">
        <title>draft genome of Halomonas huanghegensis, strain BJGMM-B45T.</title>
        <authorList>
            <person name="Miao C."/>
            <person name="Wan Y."/>
            <person name="Jin W."/>
        </authorList>
    </citation>
    <scope>NUCLEOTIDE SEQUENCE [LARGE SCALE GENOMIC DNA]</scope>
    <source>
        <strain evidence="3 4">BJGMM-B45</strain>
    </source>
</reference>
<feature type="region of interest" description="Disordered" evidence="1">
    <location>
        <begin position="24"/>
        <end position="52"/>
    </location>
</feature>
<comment type="caution">
    <text evidence="3">The sequence shown here is derived from an EMBL/GenBank/DDBJ whole genome shotgun (WGS) entry which is preliminary data.</text>
</comment>
<proteinExistence type="predicted"/>
<dbReference type="EMBL" id="AVBC01000011">
    <property type="protein sequence ID" value="ERL53283.1"/>
    <property type="molecule type" value="Genomic_DNA"/>
</dbReference>
<dbReference type="eggNOG" id="COG0729">
    <property type="taxonomic scope" value="Bacteria"/>
</dbReference>
<keyword evidence="4" id="KW-1185">Reference proteome</keyword>
<feature type="compositionally biased region" description="Low complexity" evidence="1">
    <location>
        <begin position="30"/>
        <end position="40"/>
    </location>
</feature>
<dbReference type="AlphaFoldDB" id="W1NCS0"/>
<dbReference type="RefSeq" id="WP_021817269.1">
    <property type="nucleotide sequence ID" value="NZ_AVBC01000011.1"/>
</dbReference>
<feature type="signal peptide" evidence="2">
    <location>
        <begin position="1"/>
        <end position="20"/>
    </location>
</feature>
<sequence>MRKLGLIATVPLWVVAPVLAQTETPQPSVAASETSASAHSTDTEDASTPRSPWLLVPTISSNPKIGTSAGLVAGYLFHTDPESTSSMFGVAGTYSTTDSVVGGVFLRSYWDADSKRLIAGVGGGRIYNDYEDFLGTSAEAETTDEMKAAFVRYIQEFSADWFIGGQATYANYTTYGDSFNAQQILDTAGLTGIKSGAVGMVLEYDTRDTQNTPTSGTHLNVNNLAYREALGGDHDFDTLNAEFAHYLPHGDGNVFAWRVFGRATHDAPPSGYSSVELRGYTRGQYLSPNSVSFEAEERWHLHGRFGINAFAGVTCLFGDGDRCDRSDNLYPAAGVGAQYTIKPEEHMVISTDYAVGKDGNNGFYVRLGQAF</sequence>
<protein>
    <submittedName>
        <fullName evidence="3">Uncharacterized protein</fullName>
    </submittedName>
</protein>
<evidence type="ECO:0000256" key="2">
    <source>
        <dbReference type="SAM" id="SignalP"/>
    </source>
</evidence>
<dbReference type="PATRIC" id="fig|1178482.3.peg.320"/>
<evidence type="ECO:0000256" key="1">
    <source>
        <dbReference type="SAM" id="MobiDB-lite"/>
    </source>
</evidence>
<dbReference type="STRING" id="1178482.AR456_11335"/>
<dbReference type="KEGG" id="hhu:AR456_11335"/>
<name>W1NCS0_9GAMM</name>
<evidence type="ECO:0000313" key="4">
    <source>
        <dbReference type="Proteomes" id="UP000019113"/>
    </source>
</evidence>
<gene>
    <name evidence="3" type="ORF">BJB45_18600</name>
</gene>